<evidence type="ECO:0000259" key="2">
    <source>
        <dbReference type="Pfam" id="PF04608"/>
    </source>
</evidence>
<dbReference type="CDD" id="cd06971">
    <property type="entry name" value="PgpA"/>
    <property type="match status" value="1"/>
</dbReference>
<keyword evidence="1" id="KW-1133">Transmembrane helix</keyword>
<feature type="domain" description="YutG/PgpA" evidence="2">
    <location>
        <begin position="17"/>
        <end position="157"/>
    </location>
</feature>
<dbReference type="GO" id="GO:0008962">
    <property type="term" value="F:phosphatidylglycerophosphatase activity"/>
    <property type="evidence" value="ECO:0007669"/>
    <property type="project" value="InterPro"/>
</dbReference>
<dbReference type="PANTHER" id="PTHR36305:SF1">
    <property type="entry name" value="PHOSPHATIDYLGLYCEROPHOSPHATASE A"/>
    <property type="match status" value="1"/>
</dbReference>
<dbReference type="Proteomes" id="UP000321595">
    <property type="component" value="Chromosome"/>
</dbReference>
<dbReference type="GO" id="GO:0006655">
    <property type="term" value="P:phosphatidylglycerol biosynthetic process"/>
    <property type="evidence" value="ECO:0007669"/>
    <property type="project" value="UniProtKB-UniPathway"/>
</dbReference>
<keyword evidence="1" id="KW-0812">Transmembrane</keyword>
<feature type="transmembrane region" description="Helical" evidence="1">
    <location>
        <begin position="50"/>
        <end position="70"/>
    </location>
</feature>
<proteinExistence type="predicted"/>
<keyword evidence="4" id="KW-1185">Reference proteome</keyword>
<evidence type="ECO:0000256" key="1">
    <source>
        <dbReference type="SAM" id="Phobius"/>
    </source>
</evidence>
<sequence length="161" mass="17449">MNAQIKRAWAKAPVSMFFATCGGIGHIPGGPGTYAAIVALPSIWWLSHTISPWMHVLVALGASVLGVYWCEMAGRALEEDDSRKIVFDEWAGVWLTLAPFTALNILELVVGLVAFRIFDMKKPWPVSWADKNVKGGLGVMLDDVLAAVLAALVVFVLRGTL</sequence>
<dbReference type="UniPathway" id="UPA00084">
    <property type="reaction ID" value="UER00504"/>
</dbReference>
<dbReference type="PANTHER" id="PTHR36305">
    <property type="entry name" value="PHOSPHATIDYLGLYCEROPHOSPHATASE A"/>
    <property type="match status" value="1"/>
</dbReference>
<dbReference type="PIRSF" id="PIRSF006162">
    <property type="entry name" value="PgpA"/>
    <property type="match status" value="1"/>
</dbReference>
<dbReference type="InterPro" id="IPR026037">
    <property type="entry name" value="PgpA"/>
</dbReference>
<dbReference type="EMBL" id="CP042467">
    <property type="protein sequence ID" value="QED29259.1"/>
    <property type="molecule type" value="Genomic_DNA"/>
</dbReference>
<dbReference type="SUPFAM" id="SSF101307">
    <property type="entry name" value="YutG-like"/>
    <property type="match status" value="1"/>
</dbReference>
<dbReference type="RefSeq" id="WP_146962492.1">
    <property type="nucleotide sequence ID" value="NZ_CP042467.1"/>
</dbReference>
<gene>
    <name evidence="3" type="ORF">FRD01_18875</name>
</gene>
<evidence type="ECO:0000313" key="3">
    <source>
        <dbReference type="EMBL" id="QED29259.1"/>
    </source>
</evidence>
<dbReference type="InterPro" id="IPR036681">
    <property type="entry name" value="PgpA-like_sf"/>
</dbReference>
<name>A0A5B8Y0S1_9DELT</name>
<protein>
    <submittedName>
        <fullName evidence="3">Phosphatidylglycerophosphatase A</fullName>
    </submittedName>
</protein>
<dbReference type="KEGG" id="bbae:FRD01_18875"/>
<dbReference type="InterPro" id="IPR007686">
    <property type="entry name" value="YutG/PgpA"/>
</dbReference>
<feature type="transmembrane region" description="Helical" evidence="1">
    <location>
        <begin position="12"/>
        <end position="30"/>
    </location>
</feature>
<dbReference type="Pfam" id="PF04608">
    <property type="entry name" value="PgpA"/>
    <property type="match status" value="1"/>
</dbReference>
<feature type="transmembrane region" description="Helical" evidence="1">
    <location>
        <begin position="91"/>
        <end position="117"/>
    </location>
</feature>
<accession>A0A5B8Y0S1</accession>
<dbReference type="OrthoDB" id="9804091at2"/>
<evidence type="ECO:0000313" key="4">
    <source>
        <dbReference type="Proteomes" id="UP000321595"/>
    </source>
</evidence>
<organism evidence="3 4">
    <name type="scientific">Microvenator marinus</name>
    <dbReference type="NCBI Taxonomy" id="2600177"/>
    <lineage>
        <taxon>Bacteria</taxon>
        <taxon>Deltaproteobacteria</taxon>
        <taxon>Bradymonadales</taxon>
        <taxon>Microvenatoraceae</taxon>
        <taxon>Microvenator</taxon>
    </lineage>
</organism>
<keyword evidence="1" id="KW-0472">Membrane</keyword>
<reference evidence="3 4" key="1">
    <citation type="submission" date="2019-08" db="EMBL/GenBank/DDBJ databases">
        <authorList>
            <person name="Liang Q."/>
        </authorList>
    </citation>
    <scope>NUCLEOTIDE SEQUENCE [LARGE SCALE GENOMIC DNA]</scope>
    <source>
        <strain evidence="3 4">V1718</strain>
    </source>
</reference>
<dbReference type="AlphaFoldDB" id="A0A5B8Y0S1"/>
<feature type="transmembrane region" description="Helical" evidence="1">
    <location>
        <begin position="137"/>
        <end position="157"/>
    </location>
</feature>